<gene>
    <name evidence="8" type="ORF">J9259_00065</name>
</gene>
<sequence length="371" mass="40884">MNEETLLSIEKLSISYNSPSGKVRALNSVSLDIRKGEVLGIVGETGCGKSTLGHSIPRLLPEPPSSVDAGKIIFDGVDLLSLKKKEMPFYRGTGIAMIFQEPINSLNPSFRIYDQIAEAVKLRKLREQGRNLPSDLRPFRYDGTEAHGDVQNPMKTAFLPSSRIGRTKGFGDNELRDEVIEFLSTVRINDPERILRLYPHELSGGMRQRVMIAMALSEKPKLIVADEPTSALDVTIQAQVLSLMKDLIKKINTSILFISHDLGVIAEIADRIGVMYAGNLVEIGTADDVFNNPCHPYTRSLLRSFPHGYKCDGKLPTIRGSVPSLIKLPSGCPFNPRCESCLEECMHTNPGLVDLGNGHLVSCHLYDGEEA</sequence>
<evidence type="ECO:0000256" key="5">
    <source>
        <dbReference type="ARBA" id="ARBA00022840"/>
    </source>
</evidence>
<dbReference type="InterPro" id="IPR003593">
    <property type="entry name" value="AAA+_ATPase"/>
</dbReference>
<evidence type="ECO:0000259" key="7">
    <source>
        <dbReference type="PROSITE" id="PS50893"/>
    </source>
</evidence>
<dbReference type="CDD" id="cd03257">
    <property type="entry name" value="ABC_NikE_OppD_transporters"/>
    <property type="match status" value="1"/>
</dbReference>
<keyword evidence="5 8" id="KW-0067">ATP-binding</keyword>
<keyword evidence="6" id="KW-0472">Membrane</keyword>
<dbReference type="GO" id="GO:0005524">
    <property type="term" value="F:ATP binding"/>
    <property type="evidence" value="ECO:0007669"/>
    <property type="project" value="UniProtKB-KW"/>
</dbReference>
<name>A0A8J7YIB9_9ARCH</name>
<comment type="subcellular location">
    <subcellularLocation>
        <location evidence="1">Cell membrane</location>
        <topology evidence="1">Peripheral membrane protein</topology>
    </subcellularLocation>
</comment>
<keyword evidence="2" id="KW-0813">Transport</keyword>
<dbReference type="Gene3D" id="3.40.50.300">
    <property type="entry name" value="P-loop containing nucleotide triphosphate hydrolases"/>
    <property type="match status" value="1"/>
</dbReference>
<accession>A0A8J7YIB9</accession>
<organism evidence="8 9">
    <name type="scientific">Candidatus Sysuiplasma superficiale</name>
    <dbReference type="NCBI Taxonomy" id="2823368"/>
    <lineage>
        <taxon>Archaea</taxon>
        <taxon>Methanobacteriati</taxon>
        <taxon>Thermoplasmatota</taxon>
        <taxon>Thermoplasmata</taxon>
        <taxon>Candidatus Sysuiplasmatales</taxon>
        <taxon>Candidatus Sysuiplasmataceae</taxon>
        <taxon>Candidatus Sysuiplasma</taxon>
    </lineage>
</organism>
<protein>
    <submittedName>
        <fullName evidence="8">ABC transporter ATP-binding protein</fullName>
    </submittedName>
</protein>
<evidence type="ECO:0000313" key="8">
    <source>
        <dbReference type="EMBL" id="MBX8630909.1"/>
    </source>
</evidence>
<dbReference type="PROSITE" id="PS50893">
    <property type="entry name" value="ABC_TRANSPORTER_2"/>
    <property type="match status" value="1"/>
</dbReference>
<dbReference type="AlphaFoldDB" id="A0A8J7YIB9"/>
<dbReference type="Proteomes" id="UP000716004">
    <property type="component" value="Unassembled WGS sequence"/>
</dbReference>
<feature type="domain" description="ABC transporter" evidence="7">
    <location>
        <begin position="9"/>
        <end position="302"/>
    </location>
</feature>
<dbReference type="InterPro" id="IPR013563">
    <property type="entry name" value="Oligopep_ABC_C"/>
</dbReference>
<evidence type="ECO:0000313" key="9">
    <source>
        <dbReference type="Proteomes" id="UP000716004"/>
    </source>
</evidence>
<dbReference type="Pfam" id="PF08352">
    <property type="entry name" value="oligo_HPY"/>
    <property type="match status" value="1"/>
</dbReference>
<evidence type="ECO:0000256" key="1">
    <source>
        <dbReference type="ARBA" id="ARBA00004202"/>
    </source>
</evidence>
<dbReference type="EMBL" id="JAGVSJ010000001">
    <property type="protein sequence ID" value="MBX8630909.1"/>
    <property type="molecule type" value="Genomic_DNA"/>
</dbReference>
<dbReference type="NCBIfam" id="TIGR01727">
    <property type="entry name" value="oligo_HPY"/>
    <property type="match status" value="1"/>
</dbReference>
<dbReference type="Pfam" id="PF00005">
    <property type="entry name" value="ABC_tran"/>
    <property type="match status" value="1"/>
</dbReference>
<dbReference type="InterPro" id="IPR003439">
    <property type="entry name" value="ABC_transporter-like_ATP-bd"/>
</dbReference>
<dbReference type="GO" id="GO:0016887">
    <property type="term" value="F:ATP hydrolysis activity"/>
    <property type="evidence" value="ECO:0007669"/>
    <property type="project" value="InterPro"/>
</dbReference>
<dbReference type="SMART" id="SM00382">
    <property type="entry name" value="AAA"/>
    <property type="match status" value="1"/>
</dbReference>
<proteinExistence type="predicted"/>
<evidence type="ECO:0000256" key="2">
    <source>
        <dbReference type="ARBA" id="ARBA00022448"/>
    </source>
</evidence>
<dbReference type="PANTHER" id="PTHR43297">
    <property type="entry name" value="OLIGOPEPTIDE TRANSPORT ATP-BINDING PROTEIN APPD"/>
    <property type="match status" value="1"/>
</dbReference>
<dbReference type="SUPFAM" id="SSF52540">
    <property type="entry name" value="P-loop containing nucleoside triphosphate hydrolases"/>
    <property type="match status" value="1"/>
</dbReference>
<dbReference type="GO" id="GO:0015833">
    <property type="term" value="P:peptide transport"/>
    <property type="evidence" value="ECO:0007669"/>
    <property type="project" value="InterPro"/>
</dbReference>
<dbReference type="PROSITE" id="PS00211">
    <property type="entry name" value="ABC_TRANSPORTER_1"/>
    <property type="match status" value="1"/>
</dbReference>
<evidence type="ECO:0000256" key="3">
    <source>
        <dbReference type="ARBA" id="ARBA00022475"/>
    </source>
</evidence>
<evidence type="ECO:0000256" key="4">
    <source>
        <dbReference type="ARBA" id="ARBA00022741"/>
    </source>
</evidence>
<dbReference type="InterPro" id="IPR017871">
    <property type="entry name" value="ABC_transporter-like_CS"/>
</dbReference>
<reference evidence="8" key="1">
    <citation type="submission" date="2021-04" db="EMBL/GenBank/DDBJ databases">
        <title>Genomic insights into ecological role and evolution of a novel Thermoplasmata order Candidatus Sysuiplasmatales.</title>
        <authorList>
            <person name="Yuan Y."/>
        </authorList>
    </citation>
    <scope>NUCLEOTIDE SEQUENCE</scope>
    <source>
        <strain evidence="8">YP2-bin.285</strain>
    </source>
</reference>
<comment type="caution">
    <text evidence="8">The sequence shown here is derived from an EMBL/GenBank/DDBJ whole genome shotgun (WGS) entry which is preliminary data.</text>
</comment>
<keyword evidence="4" id="KW-0547">Nucleotide-binding</keyword>
<dbReference type="GO" id="GO:0005886">
    <property type="term" value="C:plasma membrane"/>
    <property type="evidence" value="ECO:0007669"/>
    <property type="project" value="UniProtKB-SubCell"/>
</dbReference>
<dbReference type="InterPro" id="IPR027417">
    <property type="entry name" value="P-loop_NTPase"/>
</dbReference>
<evidence type="ECO:0000256" key="6">
    <source>
        <dbReference type="ARBA" id="ARBA00023136"/>
    </source>
</evidence>
<dbReference type="InterPro" id="IPR050388">
    <property type="entry name" value="ABC_Ni/Peptide_Import"/>
</dbReference>
<keyword evidence="3" id="KW-1003">Cell membrane</keyword>
<dbReference type="PANTHER" id="PTHR43297:SF2">
    <property type="entry name" value="DIPEPTIDE TRANSPORT ATP-BINDING PROTEIN DPPD"/>
    <property type="match status" value="1"/>
</dbReference>